<name>A0A6P4I8C9_DROKI</name>
<evidence type="ECO:0000256" key="1">
    <source>
        <dbReference type="ARBA" id="ARBA00004173"/>
    </source>
</evidence>
<sequence length="90" mass="10575">MSKLPKAALSLKQFMLRQEVLKLYREIFRTIRQVPDKNSQAELRSWARHDFHTNRNQSDEVAIKMLIQHGRRSLTELRTSLQLSGVNEGK</sequence>
<dbReference type="InterPro" id="IPR008011">
    <property type="entry name" value="Complex1_LYR_dom"/>
</dbReference>
<comment type="similarity">
    <text evidence="2">Belongs to the complex I LYR family.</text>
</comment>
<dbReference type="OrthoDB" id="74240at2759"/>
<feature type="domain" description="Complex 1 LYR protein" evidence="7">
    <location>
        <begin position="18"/>
        <end position="75"/>
    </location>
</feature>
<gene>
    <name evidence="9" type="primary">LOC108073140</name>
</gene>
<dbReference type="Proteomes" id="UP001652661">
    <property type="component" value="Chromosome 2R"/>
</dbReference>
<dbReference type="GeneID" id="108073140"/>
<reference evidence="8" key="1">
    <citation type="submission" date="2025-05" db="UniProtKB">
        <authorList>
            <consortium name="RefSeq"/>
        </authorList>
    </citation>
    <scope>NUCLEOTIDE SEQUENCE [LARGE SCALE GENOMIC DNA]</scope>
    <source>
        <strain evidence="8">14028-0561.14</strain>
    </source>
</reference>
<evidence type="ECO:0000256" key="5">
    <source>
        <dbReference type="ARBA" id="ARBA00026235"/>
    </source>
</evidence>
<protein>
    <recommendedName>
        <fullName evidence="5">LYR motif-containing protein 2</fullName>
    </recommendedName>
</protein>
<evidence type="ECO:0000256" key="6">
    <source>
        <dbReference type="ARBA" id="ARBA00044735"/>
    </source>
</evidence>
<keyword evidence="3" id="KW-0809">Transit peptide</keyword>
<dbReference type="CDD" id="cd20262">
    <property type="entry name" value="Complex1_LYR_LYRM2"/>
    <property type="match status" value="1"/>
</dbReference>
<evidence type="ECO:0000313" key="8">
    <source>
        <dbReference type="Proteomes" id="UP001652661"/>
    </source>
</evidence>
<keyword evidence="4" id="KW-0496">Mitochondrion</keyword>
<accession>A0A6P4I8C9</accession>
<dbReference type="GO" id="GO:0005739">
    <property type="term" value="C:mitochondrion"/>
    <property type="evidence" value="ECO:0007669"/>
    <property type="project" value="UniProtKB-SubCell"/>
</dbReference>
<dbReference type="PANTHER" id="PTHR13675:SF0">
    <property type="entry name" value="LYR MOTIF-CONTAINING PROTEIN 2"/>
    <property type="match status" value="1"/>
</dbReference>
<reference evidence="9" key="2">
    <citation type="submission" date="2025-08" db="UniProtKB">
        <authorList>
            <consortium name="RefSeq"/>
        </authorList>
    </citation>
    <scope>IDENTIFICATION</scope>
    <source>
        <strain evidence="9">14028-0561.14</strain>
        <tissue evidence="9">Whole fly</tissue>
    </source>
</reference>
<evidence type="ECO:0000313" key="9">
    <source>
        <dbReference type="RefSeq" id="XP_017020134.1"/>
    </source>
</evidence>
<evidence type="ECO:0000256" key="4">
    <source>
        <dbReference type="ARBA" id="ARBA00023128"/>
    </source>
</evidence>
<dbReference type="Pfam" id="PF05347">
    <property type="entry name" value="Complex1_LYR"/>
    <property type="match status" value="1"/>
</dbReference>
<evidence type="ECO:0000256" key="3">
    <source>
        <dbReference type="ARBA" id="ARBA00022946"/>
    </source>
</evidence>
<comment type="subcellular location">
    <subcellularLocation>
        <location evidence="1">Mitochondrion</location>
    </subcellularLocation>
</comment>
<dbReference type="InterPro" id="IPR045293">
    <property type="entry name" value="Complex1_LYR_LYRM2"/>
</dbReference>
<dbReference type="PANTHER" id="PTHR13675">
    <property type="entry name" value="LYR MOTIF-CONTAINING PROTEIN 2"/>
    <property type="match status" value="1"/>
</dbReference>
<keyword evidence="8" id="KW-1185">Reference proteome</keyword>
<dbReference type="AlphaFoldDB" id="A0A6P4I8C9"/>
<organism evidence="8 9">
    <name type="scientific">Drosophila kikkawai</name>
    <name type="common">Fruit fly</name>
    <dbReference type="NCBI Taxonomy" id="30033"/>
    <lineage>
        <taxon>Eukaryota</taxon>
        <taxon>Metazoa</taxon>
        <taxon>Ecdysozoa</taxon>
        <taxon>Arthropoda</taxon>
        <taxon>Hexapoda</taxon>
        <taxon>Insecta</taxon>
        <taxon>Pterygota</taxon>
        <taxon>Neoptera</taxon>
        <taxon>Endopterygota</taxon>
        <taxon>Diptera</taxon>
        <taxon>Brachycera</taxon>
        <taxon>Muscomorpha</taxon>
        <taxon>Ephydroidea</taxon>
        <taxon>Drosophilidae</taxon>
        <taxon>Drosophila</taxon>
        <taxon>Sophophora</taxon>
    </lineage>
</organism>
<evidence type="ECO:0000259" key="7">
    <source>
        <dbReference type="Pfam" id="PF05347"/>
    </source>
</evidence>
<comment type="function">
    <text evidence="6">Involved in efficient integration of the N-module into mitochondrial respiratory chain complex I.</text>
</comment>
<proteinExistence type="inferred from homology"/>
<dbReference type="RefSeq" id="XP_017020134.1">
    <property type="nucleotide sequence ID" value="XM_017164645.3"/>
</dbReference>
<evidence type="ECO:0000256" key="2">
    <source>
        <dbReference type="ARBA" id="ARBA00009508"/>
    </source>
</evidence>